<feature type="compositionally biased region" description="Low complexity" evidence="1">
    <location>
        <begin position="40"/>
        <end position="51"/>
    </location>
</feature>
<gene>
    <name evidence="2" type="ORF">BDA96_04G237500</name>
</gene>
<evidence type="ECO:0000256" key="1">
    <source>
        <dbReference type="SAM" id="MobiDB-lite"/>
    </source>
</evidence>
<accession>A0A921R7J6</accession>
<dbReference type="EMBL" id="CM027683">
    <property type="protein sequence ID" value="KAG0533961.1"/>
    <property type="molecule type" value="Genomic_DNA"/>
</dbReference>
<dbReference type="Proteomes" id="UP000807115">
    <property type="component" value="Chromosome 4"/>
</dbReference>
<protein>
    <submittedName>
        <fullName evidence="2">Uncharacterized protein</fullName>
    </submittedName>
</protein>
<evidence type="ECO:0000313" key="3">
    <source>
        <dbReference type="Proteomes" id="UP000807115"/>
    </source>
</evidence>
<organism evidence="2 3">
    <name type="scientific">Sorghum bicolor</name>
    <name type="common">Sorghum</name>
    <name type="synonym">Sorghum vulgare</name>
    <dbReference type="NCBI Taxonomy" id="4558"/>
    <lineage>
        <taxon>Eukaryota</taxon>
        <taxon>Viridiplantae</taxon>
        <taxon>Streptophyta</taxon>
        <taxon>Embryophyta</taxon>
        <taxon>Tracheophyta</taxon>
        <taxon>Spermatophyta</taxon>
        <taxon>Magnoliopsida</taxon>
        <taxon>Liliopsida</taxon>
        <taxon>Poales</taxon>
        <taxon>Poaceae</taxon>
        <taxon>PACMAD clade</taxon>
        <taxon>Panicoideae</taxon>
        <taxon>Andropogonodae</taxon>
        <taxon>Andropogoneae</taxon>
        <taxon>Sorghinae</taxon>
        <taxon>Sorghum</taxon>
    </lineage>
</organism>
<proteinExistence type="predicted"/>
<sequence length="181" mass="18996">MSIRPRRGKLSRAPARARLDLRLPTTTPVGKQLPSATLVPACSAPPSSSSSPPRPPPPCDAARREAPPAGKARLRLDLYLPATPPAGKEFPPATVLPACSASPSASSSPPRPPPPCDAAPPAVPCEVCPPPCSDLHLSASLVLLCSKGQGRSYVCSPLLLSSFSFPYFYPLSPFLLNLRLF</sequence>
<feature type="region of interest" description="Disordered" evidence="1">
    <location>
        <begin position="1"/>
        <end position="76"/>
    </location>
</feature>
<reference evidence="2" key="1">
    <citation type="journal article" date="2019" name="BMC Genomics">
        <title>A new reference genome for Sorghum bicolor reveals high levels of sequence similarity between sweet and grain genotypes: implications for the genetics of sugar metabolism.</title>
        <authorList>
            <person name="Cooper E.A."/>
            <person name="Brenton Z.W."/>
            <person name="Flinn B.S."/>
            <person name="Jenkins J."/>
            <person name="Shu S."/>
            <person name="Flowers D."/>
            <person name="Luo F."/>
            <person name="Wang Y."/>
            <person name="Xia P."/>
            <person name="Barry K."/>
            <person name="Daum C."/>
            <person name="Lipzen A."/>
            <person name="Yoshinaga Y."/>
            <person name="Schmutz J."/>
            <person name="Saski C."/>
            <person name="Vermerris W."/>
            <person name="Kresovich S."/>
        </authorList>
    </citation>
    <scope>NUCLEOTIDE SEQUENCE</scope>
</reference>
<comment type="caution">
    <text evidence="2">The sequence shown here is derived from an EMBL/GenBank/DDBJ whole genome shotgun (WGS) entry which is preliminary data.</text>
</comment>
<name>A0A921R7J6_SORBI</name>
<reference evidence="2" key="2">
    <citation type="submission" date="2020-10" db="EMBL/GenBank/DDBJ databases">
        <authorList>
            <person name="Cooper E.A."/>
            <person name="Brenton Z.W."/>
            <person name="Flinn B.S."/>
            <person name="Jenkins J."/>
            <person name="Shu S."/>
            <person name="Flowers D."/>
            <person name="Luo F."/>
            <person name="Wang Y."/>
            <person name="Xia P."/>
            <person name="Barry K."/>
            <person name="Daum C."/>
            <person name="Lipzen A."/>
            <person name="Yoshinaga Y."/>
            <person name="Schmutz J."/>
            <person name="Saski C."/>
            <person name="Vermerris W."/>
            <person name="Kresovich S."/>
        </authorList>
    </citation>
    <scope>NUCLEOTIDE SEQUENCE</scope>
</reference>
<evidence type="ECO:0000313" key="2">
    <source>
        <dbReference type="EMBL" id="KAG0533961.1"/>
    </source>
</evidence>
<feature type="compositionally biased region" description="Basic residues" evidence="1">
    <location>
        <begin position="1"/>
        <end position="10"/>
    </location>
</feature>
<dbReference type="AlphaFoldDB" id="A0A921R7J6"/>